<evidence type="ECO:0000313" key="2">
    <source>
        <dbReference type="Proteomes" id="UP000239590"/>
    </source>
</evidence>
<dbReference type="InterPro" id="IPR049574">
    <property type="entry name" value="CrtA-like"/>
</dbReference>
<sequence>MYITLCVMTYPPKHRWWAIQQMGLMPRKLRQLPELTFFKWMGTGQGKVFSLKPDFSRYAFLAVWQSESQAKDFFTTAASWQEVQQRASTVRTFALETIRSHGAWNGSNPFQTDSPAEEGTGPIAVITRATLKLRALPAFWRNSYRAAARLEQASGLIYSIGMGEVPYFQQATFSVWESLDAMKAFAYRTADHKEAMRQKEQQQWYGEELFARFVPVPFEPGF</sequence>
<dbReference type="AlphaFoldDB" id="A0A2S7IP58"/>
<reference evidence="2" key="1">
    <citation type="submission" date="2018-02" db="EMBL/GenBank/DDBJ databases">
        <title>Genome sequencing of Solimonas sp. HR-BB.</title>
        <authorList>
            <person name="Lee Y."/>
            <person name="Jeon C.O."/>
        </authorList>
    </citation>
    <scope>NUCLEOTIDE SEQUENCE [LARGE SCALE GENOMIC DNA]</scope>
    <source>
        <strain evidence="2">HR-U</strain>
    </source>
</reference>
<proteinExistence type="predicted"/>
<dbReference type="RefSeq" id="WP_104710959.1">
    <property type="nucleotide sequence ID" value="NZ_PTRA01000001.1"/>
</dbReference>
<keyword evidence="1" id="KW-0560">Oxidoreductase</keyword>
<evidence type="ECO:0000313" key="1">
    <source>
        <dbReference type="EMBL" id="PQA59456.1"/>
    </source>
</evidence>
<dbReference type="CDD" id="cd21650">
    <property type="entry name" value="CrtA-like"/>
    <property type="match status" value="1"/>
</dbReference>
<name>A0A2S7IP58_9BACT</name>
<comment type="caution">
    <text evidence="1">The sequence shown here is derived from an EMBL/GenBank/DDBJ whole genome shotgun (WGS) entry which is preliminary data.</text>
</comment>
<dbReference type="Proteomes" id="UP000239590">
    <property type="component" value="Unassembled WGS sequence"/>
</dbReference>
<dbReference type="OrthoDB" id="1122317at2"/>
<dbReference type="GO" id="GO:0004497">
    <property type="term" value="F:monooxygenase activity"/>
    <property type="evidence" value="ECO:0007669"/>
    <property type="project" value="UniProtKB-KW"/>
</dbReference>
<keyword evidence="2" id="KW-1185">Reference proteome</keyword>
<accession>A0A2S7IP58</accession>
<dbReference type="EMBL" id="PTRA01000001">
    <property type="protein sequence ID" value="PQA59456.1"/>
    <property type="molecule type" value="Genomic_DNA"/>
</dbReference>
<protein>
    <submittedName>
        <fullName evidence="1">Spheroidene monooxygenase</fullName>
    </submittedName>
</protein>
<gene>
    <name evidence="1" type="ORF">C5O19_07345</name>
</gene>
<organism evidence="1 2">
    <name type="scientific">Siphonobacter curvatus</name>
    <dbReference type="NCBI Taxonomy" id="2094562"/>
    <lineage>
        <taxon>Bacteria</taxon>
        <taxon>Pseudomonadati</taxon>
        <taxon>Bacteroidota</taxon>
        <taxon>Cytophagia</taxon>
        <taxon>Cytophagales</taxon>
        <taxon>Cytophagaceae</taxon>
        <taxon>Siphonobacter</taxon>
    </lineage>
</organism>
<keyword evidence="1" id="KW-0503">Monooxygenase</keyword>